<dbReference type="PANTHER" id="PTHR32301">
    <property type="entry name" value="COUNTIN RECEPTOR CNR3-RELATED"/>
    <property type="match status" value="1"/>
</dbReference>
<dbReference type="AlphaFoldDB" id="A0A245ZR60"/>
<name>A0A245ZR60_9SPHN</name>
<dbReference type="InterPro" id="IPR053259">
    <property type="entry name" value="Golvesin-related_Golgi"/>
</dbReference>
<reference evidence="1 2" key="1">
    <citation type="submission" date="2017-03" db="EMBL/GenBank/DDBJ databases">
        <title>Genome sequence of Sphingomonas mucosissima DSM 17494.</title>
        <authorList>
            <person name="Poehlein A."/>
            <person name="Wuebbeler J.H."/>
            <person name="Steinbuechel A."/>
            <person name="Daniel R."/>
        </authorList>
    </citation>
    <scope>NUCLEOTIDE SEQUENCE [LARGE SCALE GENOMIC DNA]</scope>
    <source>
        <strain evidence="1 2">DSM 17494</strain>
    </source>
</reference>
<dbReference type="GO" id="GO:0016740">
    <property type="term" value="F:transferase activity"/>
    <property type="evidence" value="ECO:0007669"/>
    <property type="project" value="UniProtKB-KW"/>
</dbReference>
<organism evidence="1 2">
    <name type="scientific">Sphingomonas mucosissima</name>
    <dbReference type="NCBI Taxonomy" id="370959"/>
    <lineage>
        <taxon>Bacteria</taxon>
        <taxon>Pseudomonadati</taxon>
        <taxon>Pseudomonadota</taxon>
        <taxon>Alphaproteobacteria</taxon>
        <taxon>Sphingomonadales</taxon>
        <taxon>Sphingomonadaceae</taxon>
        <taxon>Sphingomonas</taxon>
    </lineage>
</organism>
<dbReference type="InterPro" id="IPR027417">
    <property type="entry name" value="P-loop_NTPase"/>
</dbReference>
<keyword evidence="1" id="KW-0808">Transferase</keyword>
<protein>
    <submittedName>
        <fullName evidence="1">Sulfotransferase family protein</fullName>
    </submittedName>
</protein>
<dbReference type="OrthoDB" id="288532at2"/>
<dbReference type="Proteomes" id="UP000197783">
    <property type="component" value="Unassembled WGS sequence"/>
</dbReference>
<dbReference type="RefSeq" id="WP_088331708.1">
    <property type="nucleotide sequence ID" value="NZ_NBBJ01000001.1"/>
</dbReference>
<evidence type="ECO:0000313" key="1">
    <source>
        <dbReference type="EMBL" id="OWK32235.1"/>
    </source>
</evidence>
<accession>A0A245ZR60</accession>
<dbReference type="PANTHER" id="PTHR32301:SF6">
    <property type="entry name" value="GOLVESIN-RELATED"/>
    <property type="match status" value="1"/>
</dbReference>
<proteinExistence type="predicted"/>
<dbReference type="SUPFAM" id="SSF52540">
    <property type="entry name" value="P-loop containing nucleoside triphosphate hydrolases"/>
    <property type="match status" value="1"/>
</dbReference>
<gene>
    <name evidence="1" type="ORF">SPMU_05570</name>
</gene>
<sequence length="266" mass="30517">MAFGDITNTSLAEFISANRFADELCVFIHIPKTAGSSLSTELDRMRPPYHNIHRRYFYGDTVTFSRIEDEIAAVIDSGALAEARSCSGHFTWSLAAPLREARPDARAFTFLRDPVKRVISDYRYSRTPTHPTYKETIERFPTIESYVEAAETQDKMARFMMPGDVRTPAEIDAFISANYAFIGLLEMYPLSFNILSLLLGHDRMPSEHKRKTEDTADNLVEDTPELRDMIAAHNQRDWALYEAARRKLLTVREDWRTLRQSARPVS</sequence>
<comment type="caution">
    <text evidence="1">The sequence shown here is derived from an EMBL/GenBank/DDBJ whole genome shotgun (WGS) entry which is preliminary data.</text>
</comment>
<keyword evidence="2" id="KW-1185">Reference proteome</keyword>
<evidence type="ECO:0000313" key="2">
    <source>
        <dbReference type="Proteomes" id="UP000197783"/>
    </source>
</evidence>
<dbReference type="EMBL" id="NBBJ01000001">
    <property type="protein sequence ID" value="OWK32235.1"/>
    <property type="molecule type" value="Genomic_DNA"/>
</dbReference>
<dbReference type="Gene3D" id="3.40.50.300">
    <property type="entry name" value="P-loop containing nucleotide triphosphate hydrolases"/>
    <property type="match status" value="1"/>
</dbReference>